<dbReference type="Gene3D" id="3.20.20.60">
    <property type="entry name" value="Phosphoenolpyruvate-binding domains"/>
    <property type="match status" value="1"/>
</dbReference>
<evidence type="ECO:0000313" key="5">
    <source>
        <dbReference type="EMBL" id="MBP1991399.1"/>
    </source>
</evidence>
<evidence type="ECO:0000313" key="6">
    <source>
        <dbReference type="Proteomes" id="UP001519287"/>
    </source>
</evidence>
<keyword evidence="6" id="KW-1185">Reference proteome</keyword>
<dbReference type="InterPro" id="IPR005000">
    <property type="entry name" value="Aldolase/citrate-lyase_domain"/>
</dbReference>
<keyword evidence="3 5" id="KW-0456">Lyase</keyword>
<dbReference type="PANTHER" id="PTHR30502:SF0">
    <property type="entry name" value="PHOSPHOENOLPYRUVATE CARBOXYLASE FAMILY PROTEIN"/>
    <property type="match status" value="1"/>
</dbReference>
<evidence type="ECO:0000256" key="1">
    <source>
        <dbReference type="ARBA" id="ARBA00005568"/>
    </source>
</evidence>
<dbReference type="EC" id="4.1.2.52" evidence="5"/>
<comment type="caution">
    <text evidence="5">The sequence shown here is derived from an EMBL/GenBank/DDBJ whole genome shotgun (WGS) entry which is preliminary data.</text>
</comment>
<evidence type="ECO:0000256" key="2">
    <source>
        <dbReference type="ARBA" id="ARBA00022723"/>
    </source>
</evidence>
<dbReference type="EMBL" id="JAGGLB010000008">
    <property type="protein sequence ID" value="MBP1991399.1"/>
    <property type="molecule type" value="Genomic_DNA"/>
</dbReference>
<name>A0ABS4IUZ5_9BACL</name>
<gene>
    <name evidence="5" type="ORF">J2Z66_003006</name>
</gene>
<dbReference type="InterPro" id="IPR050251">
    <property type="entry name" value="HpcH-HpaI_aldolase"/>
</dbReference>
<organism evidence="5 6">
    <name type="scientific">Paenibacillus eucommiae</name>
    <dbReference type="NCBI Taxonomy" id="1355755"/>
    <lineage>
        <taxon>Bacteria</taxon>
        <taxon>Bacillati</taxon>
        <taxon>Bacillota</taxon>
        <taxon>Bacilli</taxon>
        <taxon>Bacillales</taxon>
        <taxon>Paenibacillaceae</taxon>
        <taxon>Paenibacillus</taxon>
    </lineage>
</organism>
<accession>A0ABS4IUZ5</accession>
<dbReference type="GO" id="GO:0008672">
    <property type="term" value="F:2-dehydro-3-deoxyglucarate aldolase activity"/>
    <property type="evidence" value="ECO:0007669"/>
    <property type="project" value="UniProtKB-EC"/>
</dbReference>
<dbReference type="EC" id="4.1.2.20" evidence="5"/>
<dbReference type="Pfam" id="PF03328">
    <property type="entry name" value="HpcH_HpaI"/>
    <property type="match status" value="1"/>
</dbReference>
<comment type="similarity">
    <text evidence="1">Belongs to the HpcH/HpaI aldolase family.</text>
</comment>
<dbReference type="InterPro" id="IPR015813">
    <property type="entry name" value="Pyrv/PenolPyrv_kinase-like_dom"/>
</dbReference>
<evidence type="ECO:0000256" key="3">
    <source>
        <dbReference type="ARBA" id="ARBA00023239"/>
    </source>
</evidence>
<evidence type="ECO:0000259" key="4">
    <source>
        <dbReference type="Pfam" id="PF03328"/>
    </source>
</evidence>
<dbReference type="SUPFAM" id="SSF51621">
    <property type="entry name" value="Phosphoenolpyruvate/pyruvate domain"/>
    <property type="match status" value="1"/>
</dbReference>
<reference evidence="5 6" key="1">
    <citation type="submission" date="2021-03" db="EMBL/GenBank/DDBJ databases">
        <title>Genomic Encyclopedia of Type Strains, Phase IV (KMG-IV): sequencing the most valuable type-strain genomes for metagenomic binning, comparative biology and taxonomic classification.</title>
        <authorList>
            <person name="Goeker M."/>
        </authorList>
    </citation>
    <scope>NUCLEOTIDE SEQUENCE [LARGE SCALE GENOMIC DNA]</scope>
    <source>
        <strain evidence="5 6">DSM 26048</strain>
    </source>
</reference>
<dbReference type="InterPro" id="IPR040442">
    <property type="entry name" value="Pyrv_kinase-like_dom_sf"/>
</dbReference>
<sequence length="254" mass="28738">MKGNELAEKLKQRQKTFGTMITSIAWPGIIPILKKGPIDFVVFEMEHNHFDWAELEAHLRTAHMLDVASLVRVTDIFYYQISKALDLGASGILIPRIESFQQLEQVISMMRLPPRGRKGVGGYDFAVDDLIEKLSAYNDEKLLLIQVETPKVLADLDQMLETGEVAGVIVGPYDLSVSLGIPGQFEHPQFMEIVNEVIRICDAHSISCGMYMEGEERIRYWRNKGMNVIWSGSDMGFFAAGYNQLCHIIELLDE</sequence>
<proteinExistence type="inferred from homology"/>
<dbReference type="Proteomes" id="UP001519287">
    <property type="component" value="Unassembled WGS sequence"/>
</dbReference>
<dbReference type="RefSeq" id="WP_209972149.1">
    <property type="nucleotide sequence ID" value="NZ_JAGGLB010000008.1"/>
</dbReference>
<keyword evidence="2" id="KW-0479">Metal-binding</keyword>
<feature type="domain" description="HpcH/HpaI aldolase/citrate lyase" evidence="4">
    <location>
        <begin position="33"/>
        <end position="238"/>
    </location>
</feature>
<protein>
    <submittedName>
        <fullName evidence="5">2-dehydro-3-deoxyglucarate aldolase/4-hydroxy-2-oxoheptanedioate aldolase</fullName>
        <ecNumber evidence="5">4.1.2.20</ecNumber>
        <ecNumber evidence="5">4.1.2.52</ecNumber>
    </submittedName>
</protein>
<dbReference type="PANTHER" id="PTHR30502">
    <property type="entry name" value="2-KETO-3-DEOXY-L-RHAMNONATE ALDOLASE"/>
    <property type="match status" value="1"/>
</dbReference>